<dbReference type="InterPro" id="IPR003374">
    <property type="entry name" value="ApbE-like_sf"/>
</dbReference>
<keyword evidence="11" id="KW-0449">Lipoprotein</keyword>
<evidence type="ECO:0000313" key="11">
    <source>
        <dbReference type="EMBL" id="SBP88124.1"/>
    </source>
</evidence>
<comment type="cofactor">
    <cofactor evidence="1">
        <name>Mg(2+)</name>
        <dbReference type="ChEBI" id="CHEBI:18420"/>
    </cofactor>
</comment>
<evidence type="ECO:0000256" key="6">
    <source>
        <dbReference type="ARBA" id="ARBA00022723"/>
    </source>
</evidence>
<protein>
    <recommendedName>
        <fullName evidence="3">FAD:protein FMN transferase</fullName>
        <ecNumber evidence="2">2.7.1.180</ecNumber>
    </recommendedName>
    <alternativeName>
        <fullName evidence="9">Flavin transferase</fullName>
    </alternativeName>
</protein>
<accession>A0A238D4M9</accession>
<evidence type="ECO:0000256" key="1">
    <source>
        <dbReference type="ARBA" id="ARBA00001946"/>
    </source>
</evidence>
<evidence type="ECO:0000313" key="12">
    <source>
        <dbReference type="Proteomes" id="UP000214566"/>
    </source>
</evidence>
<evidence type="ECO:0000256" key="5">
    <source>
        <dbReference type="ARBA" id="ARBA00022679"/>
    </source>
</evidence>
<dbReference type="EC" id="2.7.1.180" evidence="2"/>
<dbReference type="GO" id="GO:0016740">
    <property type="term" value="F:transferase activity"/>
    <property type="evidence" value="ECO:0007669"/>
    <property type="project" value="UniProtKB-KW"/>
</dbReference>
<keyword evidence="7" id="KW-0274">FAD</keyword>
<evidence type="ECO:0000256" key="3">
    <source>
        <dbReference type="ARBA" id="ARBA00016337"/>
    </source>
</evidence>
<dbReference type="AlphaFoldDB" id="A0A238D4M9"/>
<name>A0A238D4M9_THIDL</name>
<dbReference type="SUPFAM" id="SSF143631">
    <property type="entry name" value="ApbE-like"/>
    <property type="match status" value="1"/>
</dbReference>
<dbReference type="GO" id="GO:0046872">
    <property type="term" value="F:metal ion binding"/>
    <property type="evidence" value="ECO:0007669"/>
    <property type="project" value="UniProtKB-KW"/>
</dbReference>
<gene>
    <name evidence="11" type="ORF">THIARS_60837</name>
</gene>
<keyword evidence="6" id="KW-0479">Metal-binding</keyword>
<keyword evidence="8" id="KW-0460">Magnesium</keyword>
<proteinExistence type="predicted"/>
<comment type="catalytic activity">
    <reaction evidence="10">
        <text>L-threonyl-[protein] + FAD = FMN-L-threonyl-[protein] + AMP + H(+)</text>
        <dbReference type="Rhea" id="RHEA:36847"/>
        <dbReference type="Rhea" id="RHEA-COMP:11060"/>
        <dbReference type="Rhea" id="RHEA-COMP:11061"/>
        <dbReference type="ChEBI" id="CHEBI:15378"/>
        <dbReference type="ChEBI" id="CHEBI:30013"/>
        <dbReference type="ChEBI" id="CHEBI:57692"/>
        <dbReference type="ChEBI" id="CHEBI:74257"/>
        <dbReference type="ChEBI" id="CHEBI:456215"/>
        <dbReference type="EC" id="2.7.1.180"/>
    </reaction>
</comment>
<evidence type="ECO:0000256" key="10">
    <source>
        <dbReference type="ARBA" id="ARBA00048540"/>
    </source>
</evidence>
<organism evidence="11 12">
    <name type="scientific">Thiomonas delicata</name>
    <name type="common">Thiomonas cuprina</name>
    <dbReference type="NCBI Taxonomy" id="364030"/>
    <lineage>
        <taxon>Bacteria</taxon>
        <taxon>Pseudomonadati</taxon>
        <taxon>Pseudomonadota</taxon>
        <taxon>Betaproteobacteria</taxon>
        <taxon>Burkholderiales</taxon>
        <taxon>Thiomonas</taxon>
    </lineage>
</organism>
<keyword evidence="4" id="KW-0285">Flavoprotein</keyword>
<dbReference type="Pfam" id="PF02424">
    <property type="entry name" value="ApbE"/>
    <property type="match status" value="1"/>
</dbReference>
<evidence type="ECO:0000256" key="2">
    <source>
        <dbReference type="ARBA" id="ARBA00011955"/>
    </source>
</evidence>
<dbReference type="Proteomes" id="UP000214566">
    <property type="component" value="Unassembled WGS sequence"/>
</dbReference>
<evidence type="ECO:0000256" key="8">
    <source>
        <dbReference type="ARBA" id="ARBA00022842"/>
    </source>
</evidence>
<dbReference type="PANTHER" id="PTHR30040:SF2">
    <property type="entry name" value="FAD:PROTEIN FMN TRANSFERASE"/>
    <property type="match status" value="1"/>
</dbReference>
<dbReference type="InterPro" id="IPR024932">
    <property type="entry name" value="ApbE"/>
</dbReference>
<dbReference type="PANTHER" id="PTHR30040">
    <property type="entry name" value="THIAMINE BIOSYNTHESIS LIPOPROTEIN APBE"/>
    <property type="match status" value="1"/>
</dbReference>
<keyword evidence="12" id="KW-1185">Reference proteome</keyword>
<evidence type="ECO:0000256" key="9">
    <source>
        <dbReference type="ARBA" id="ARBA00031306"/>
    </source>
</evidence>
<sequence>MRPMRPAPAPGGPPGLFRRAHLALGTLVELQLHADDQIQASRAMRSACAVLDRIQAAMSAHSPHSDLARIARATPGSLLRVDCHTTAVLRRARHWHRASGGRFDPRVGAALAARGLRPGLARGEAAWAHDLDAVCIEDDTHLRVHQPLALDFGGIAKGHAVDCAVLALQEAGIASGLVNAGGDMRAFGPCSWPLTLRLPASALASCRPSALPGWLRRGLHDAALATSRPNQDLSWSHGRPGRAGQAQSPRLVCVLARRCIDADALTKALLVSRRLPPGLLQQAGARGWRMDVEAR</sequence>
<evidence type="ECO:0000256" key="7">
    <source>
        <dbReference type="ARBA" id="ARBA00022827"/>
    </source>
</evidence>
<evidence type="ECO:0000256" key="4">
    <source>
        <dbReference type="ARBA" id="ARBA00022630"/>
    </source>
</evidence>
<dbReference type="OrthoDB" id="9778595at2"/>
<dbReference type="Gene3D" id="3.10.520.10">
    <property type="entry name" value="ApbE-like domains"/>
    <property type="match status" value="1"/>
</dbReference>
<dbReference type="EMBL" id="FLMQ01000055">
    <property type="protein sequence ID" value="SBP88124.1"/>
    <property type="molecule type" value="Genomic_DNA"/>
</dbReference>
<reference evidence="11 12" key="1">
    <citation type="submission" date="2016-06" db="EMBL/GenBank/DDBJ databases">
        <authorList>
            <person name="Kjaerup R.B."/>
            <person name="Dalgaard T.S."/>
            <person name="Juul-Madsen H.R."/>
        </authorList>
    </citation>
    <scope>NUCLEOTIDE SEQUENCE [LARGE SCALE GENOMIC DNA]</scope>
    <source>
        <strain evidence="11 12">DSM 16361</strain>
    </source>
</reference>
<keyword evidence="5" id="KW-0808">Transferase</keyword>